<feature type="domain" description="Histidine kinase/HSP90-like ATPase" evidence="3">
    <location>
        <begin position="74"/>
        <end position="196"/>
    </location>
</feature>
<dbReference type="InterPro" id="IPR036890">
    <property type="entry name" value="HATPase_C_sf"/>
</dbReference>
<comment type="caution">
    <text evidence="4">The sequence shown here is derived from an EMBL/GenBank/DDBJ whole genome shotgun (WGS) entry which is preliminary data.</text>
</comment>
<dbReference type="CDD" id="cd16936">
    <property type="entry name" value="HATPase_RsbW-like"/>
    <property type="match status" value="1"/>
</dbReference>
<accession>A0A852V979</accession>
<sequence length="205" mass="22315">MSTTSCRKEPVWSTPGAKKESEIAEEGRVTLTFKKSTSKLPSSLLSDVDDWHTSTARTALADSTTMRASYTLDSSLDSVNKIEQIGEQFAEKAGFDEDTVPHIAMAVREAAVNAVLHGNSYDTNKHVVASFETTSDSLIIRISDQGPGLDPDKIPDPLAPENILRGSGRGIFLIKAFMDEVNFRQLHPGTELTLIKHRTPAQSGT</sequence>
<evidence type="ECO:0000259" key="3">
    <source>
        <dbReference type="Pfam" id="PF13581"/>
    </source>
</evidence>
<evidence type="ECO:0000256" key="2">
    <source>
        <dbReference type="SAM" id="MobiDB-lite"/>
    </source>
</evidence>
<dbReference type="Proteomes" id="UP000564385">
    <property type="component" value="Unassembled WGS sequence"/>
</dbReference>
<dbReference type="InterPro" id="IPR050267">
    <property type="entry name" value="Anti-sigma-factor_SerPK"/>
</dbReference>
<keyword evidence="4" id="KW-0808">Transferase</keyword>
<evidence type="ECO:0000256" key="1">
    <source>
        <dbReference type="ARBA" id="ARBA00022527"/>
    </source>
</evidence>
<dbReference type="EMBL" id="JACCCU010000001">
    <property type="protein sequence ID" value="NYF89453.1"/>
    <property type="molecule type" value="Genomic_DNA"/>
</dbReference>
<name>A0A852V979_9BACT</name>
<gene>
    <name evidence="4" type="ORF">HDF08_001520</name>
</gene>
<dbReference type="InterPro" id="IPR003594">
    <property type="entry name" value="HATPase_dom"/>
</dbReference>
<dbReference type="Gene3D" id="3.30.565.10">
    <property type="entry name" value="Histidine kinase-like ATPase, C-terminal domain"/>
    <property type="match status" value="1"/>
</dbReference>
<evidence type="ECO:0000313" key="4">
    <source>
        <dbReference type="EMBL" id="NYF89453.1"/>
    </source>
</evidence>
<keyword evidence="1" id="KW-0723">Serine/threonine-protein kinase</keyword>
<dbReference type="AlphaFoldDB" id="A0A852V979"/>
<proteinExistence type="predicted"/>
<dbReference type="SUPFAM" id="SSF55874">
    <property type="entry name" value="ATPase domain of HSP90 chaperone/DNA topoisomerase II/histidine kinase"/>
    <property type="match status" value="1"/>
</dbReference>
<dbReference type="EC" id="2.7.11.1" evidence="4"/>
<dbReference type="GO" id="GO:0004674">
    <property type="term" value="F:protein serine/threonine kinase activity"/>
    <property type="evidence" value="ECO:0007669"/>
    <property type="project" value="UniProtKB-KW"/>
</dbReference>
<organism evidence="4 5">
    <name type="scientific">Tunturiibacter lichenicola</name>
    <dbReference type="NCBI Taxonomy" id="2051959"/>
    <lineage>
        <taxon>Bacteria</taxon>
        <taxon>Pseudomonadati</taxon>
        <taxon>Acidobacteriota</taxon>
        <taxon>Terriglobia</taxon>
        <taxon>Terriglobales</taxon>
        <taxon>Acidobacteriaceae</taxon>
        <taxon>Tunturiibacter</taxon>
    </lineage>
</organism>
<protein>
    <submittedName>
        <fullName evidence="4">Serine/threonine-protein kinase RsbW</fullName>
        <ecNumber evidence="4">2.7.11.1</ecNumber>
    </submittedName>
</protein>
<dbReference type="PANTHER" id="PTHR35526">
    <property type="entry name" value="ANTI-SIGMA-F FACTOR RSBW-RELATED"/>
    <property type="match status" value="1"/>
</dbReference>
<keyword evidence="4" id="KW-0418">Kinase</keyword>
<feature type="compositionally biased region" description="Basic and acidic residues" evidence="2">
    <location>
        <begin position="1"/>
        <end position="10"/>
    </location>
</feature>
<reference evidence="4 5" key="1">
    <citation type="submission" date="2020-07" db="EMBL/GenBank/DDBJ databases">
        <title>Genomic Encyclopedia of Type Strains, Phase IV (KMG-V): Genome sequencing to study the core and pangenomes of soil and plant-associated prokaryotes.</title>
        <authorList>
            <person name="Whitman W."/>
        </authorList>
    </citation>
    <scope>NUCLEOTIDE SEQUENCE [LARGE SCALE GENOMIC DNA]</scope>
    <source>
        <strain evidence="4 5">M8UP22</strain>
    </source>
</reference>
<evidence type="ECO:0000313" key="5">
    <source>
        <dbReference type="Proteomes" id="UP000564385"/>
    </source>
</evidence>
<dbReference type="PANTHER" id="PTHR35526:SF3">
    <property type="entry name" value="ANTI-SIGMA-F FACTOR RSBW"/>
    <property type="match status" value="1"/>
</dbReference>
<feature type="region of interest" description="Disordered" evidence="2">
    <location>
        <begin position="1"/>
        <end position="20"/>
    </location>
</feature>
<dbReference type="Pfam" id="PF13581">
    <property type="entry name" value="HATPase_c_2"/>
    <property type="match status" value="1"/>
</dbReference>